<keyword evidence="1" id="KW-0732">Signal</keyword>
<organism evidence="2 3">
    <name type="scientific">Trapa incisa</name>
    <dbReference type="NCBI Taxonomy" id="236973"/>
    <lineage>
        <taxon>Eukaryota</taxon>
        <taxon>Viridiplantae</taxon>
        <taxon>Streptophyta</taxon>
        <taxon>Embryophyta</taxon>
        <taxon>Tracheophyta</taxon>
        <taxon>Spermatophyta</taxon>
        <taxon>Magnoliopsida</taxon>
        <taxon>eudicotyledons</taxon>
        <taxon>Gunneridae</taxon>
        <taxon>Pentapetalae</taxon>
        <taxon>rosids</taxon>
        <taxon>malvids</taxon>
        <taxon>Myrtales</taxon>
        <taxon>Lythraceae</taxon>
        <taxon>Trapa</taxon>
    </lineage>
</organism>
<keyword evidence="3" id="KW-1185">Reference proteome</keyword>
<dbReference type="AlphaFoldDB" id="A0AAN7PSM2"/>
<dbReference type="EMBL" id="JAXIOK010000016">
    <property type="protein sequence ID" value="KAK4753121.1"/>
    <property type="molecule type" value="Genomic_DNA"/>
</dbReference>
<dbReference type="Proteomes" id="UP001345219">
    <property type="component" value="Chromosome 16"/>
</dbReference>
<dbReference type="PANTHER" id="PTHR47988">
    <property type="entry name" value="SOMATIC EMBRYOGENESIS RECEPTOR KINASE 1"/>
    <property type="match status" value="1"/>
</dbReference>
<name>A0AAN7PSM2_9MYRT</name>
<protein>
    <recommendedName>
        <fullName evidence="4">Non-specific serine/threonine protein kinase</fullName>
    </recommendedName>
</protein>
<evidence type="ECO:0000313" key="2">
    <source>
        <dbReference type="EMBL" id="KAK4753121.1"/>
    </source>
</evidence>
<gene>
    <name evidence="2" type="ORF">SAY87_021919</name>
</gene>
<evidence type="ECO:0000256" key="1">
    <source>
        <dbReference type="ARBA" id="ARBA00022729"/>
    </source>
</evidence>
<proteinExistence type="predicted"/>
<dbReference type="InterPro" id="IPR032675">
    <property type="entry name" value="LRR_dom_sf"/>
</dbReference>
<sequence>MVLIMIMTRTSFGFCHLCRKVSNPSLSVSGTIPEELWSLTHLTNLNLSKNVLTGPISSSIGNLTQMQYLLESVYFWLCAKRNVYTMGERKNLVGNNFTMINDNFSSDDYLKAVPFSSFLI</sequence>
<evidence type="ECO:0000313" key="3">
    <source>
        <dbReference type="Proteomes" id="UP001345219"/>
    </source>
</evidence>
<dbReference type="SUPFAM" id="SSF52058">
    <property type="entry name" value="L domain-like"/>
    <property type="match status" value="1"/>
</dbReference>
<comment type="caution">
    <text evidence="2">The sequence shown here is derived from an EMBL/GenBank/DDBJ whole genome shotgun (WGS) entry which is preliminary data.</text>
</comment>
<accession>A0AAN7PSM2</accession>
<evidence type="ECO:0008006" key="4">
    <source>
        <dbReference type="Google" id="ProtNLM"/>
    </source>
</evidence>
<reference evidence="2 3" key="1">
    <citation type="journal article" date="2023" name="Hortic Res">
        <title>Pangenome of water caltrop reveals structural variations and asymmetric subgenome divergence after allopolyploidization.</title>
        <authorList>
            <person name="Zhang X."/>
            <person name="Chen Y."/>
            <person name="Wang L."/>
            <person name="Yuan Y."/>
            <person name="Fang M."/>
            <person name="Shi L."/>
            <person name="Lu R."/>
            <person name="Comes H.P."/>
            <person name="Ma Y."/>
            <person name="Chen Y."/>
            <person name="Huang G."/>
            <person name="Zhou Y."/>
            <person name="Zheng Z."/>
            <person name="Qiu Y."/>
        </authorList>
    </citation>
    <scope>NUCLEOTIDE SEQUENCE [LARGE SCALE GENOMIC DNA]</scope>
    <source>
        <tissue evidence="2">Roots</tissue>
    </source>
</reference>
<dbReference type="Gene3D" id="3.80.10.10">
    <property type="entry name" value="Ribonuclease Inhibitor"/>
    <property type="match status" value="1"/>
</dbReference>